<keyword evidence="5" id="KW-0378">Hydrolase</keyword>
<dbReference type="SMART" id="SM00382">
    <property type="entry name" value="AAA"/>
    <property type="match status" value="2"/>
</dbReference>
<dbReference type="InterPro" id="IPR056995">
    <property type="entry name" value="PEX6_4th_dom"/>
</dbReference>
<comment type="similarity">
    <text evidence="2">Belongs to the AAA ATPase family.</text>
</comment>
<dbReference type="Gene3D" id="3.40.50.300">
    <property type="entry name" value="P-loop containing nucleotide triphosphate hydrolases"/>
    <property type="match status" value="2"/>
</dbReference>
<feature type="domain" description="AAA+ ATPase" evidence="11">
    <location>
        <begin position="545"/>
        <end position="684"/>
    </location>
</feature>
<protein>
    <recommendedName>
        <fullName evidence="8">Peroxisomal ATPase PEX6</fullName>
    </recommendedName>
    <alternativeName>
        <fullName evidence="9">Peroxin-6</fullName>
    </alternativeName>
</protein>
<dbReference type="OrthoDB" id="5553750at2759"/>
<dbReference type="HOGENOM" id="CLU_000688_0_0_1"/>
<dbReference type="InterPro" id="IPR003959">
    <property type="entry name" value="ATPase_AAA_core"/>
</dbReference>
<evidence type="ECO:0000256" key="9">
    <source>
        <dbReference type="ARBA" id="ARBA00034920"/>
    </source>
</evidence>
<accession>F8P4L0</accession>
<organism>
    <name type="scientific">Serpula lacrymans var. lacrymans (strain S7.9)</name>
    <name type="common">Dry rot fungus</name>
    <dbReference type="NCBI Taxonomy" id="578457"/>
    <lineage>
        <taxon>Eukaryota</taxon>
        <taxon>Fungi</taxon>
        <taxon>Dikarya</taxon>
        <taxon>Basidiomycota</taxon>
        <taxon>Agaricomycotina</taxon>
        <taxon>Agaricomycetes</taxon>
        <taxon>Agaricomycetidae</taxon>
        <taxon>Boletales</taxon>
        <taxon>Coniophorineae</taxon>
        <taxon>Serpulaceae</taxon>
        <taxon>Serpula</taxon>
    </lineage>
</organism>
<dbReference type="SUPFAM" id="SSF52540">
    <property type="entry name" value="P-loop containing nucleoside triphosphate hydrolases"/>
    <property type="match status" value="2"/>
</dbReference>
<evidence type="ECO:0000313" key="12">
    <source>
        <dbReference type="EMBL" id="EGO21547.1"/>
    </source>
</evidence>
<evidence type="ECO:0000256" key="2">
    <source>
        <dbReference type="ARBA" id="ARBA00006914"/>
    </source>
</evidence>
<dbReference type="Pfam" id="PF00004">
    <property type="entry name" value="AAA"/>
    <property type="match status" value="2"/>
</dbReference>
<evidence type="ECO:0000256" key="10">
    <source>
        <dbReference type="ARBA" id="ARBA00048778"/>
    </source>
</evidence>
<dbReference type="PROSITE" id="PS00674">
    <property type="entry name" value="AAA"/>
    <property type="match status" value="1"/>
</dbReference>
<feature type="domain" description="AAA+ ATPase" evidence="11">
    <location>
        <begin position="832"/>
        <end position="973"/>
    </location>
</feature>
<dbReference type="AlphaFoldDB" id="F8P4L0"/>
<dbReference type="EMBL" id="GL945438">
    <property type="protein sequence ID" value="EGO21547.1"/>
    <property type="molecule type" value="Genomic_DNA"/>
</dbReference>
<dbReference type="GeneID" id="18815434"/>
<reference evidence="12" key="1">
    <citation type="submission" date="2011-04" db="EMBL/GenBank/DDBJ databases">
        <title>Evolution of plant cell wall degrading machinery underlies the functional diversity of forest fungi.</title>
        <authorList>
            <consortium name="US DOE Joint Genome Institute (JGI-PGF)"/>
            <person name="Eastwood D.C."/>
            <person name="Floudas D."/>
            <person name="Binder M."/>
            <person name="Majcherczyk A."/>
            <person name="Schneider P."/>
            <person name="Aerts A."/>
            <person name="Asiegbu F.O."/>
            <person name="Baker S.E."/>
            <person name="Barry K."/>
            <person name="Bendiksby M."/>
            <person name="Blumentritt M."/>
            <person name="Coutinho P.M."/>
            <person name="Cullen D."/>
            <person name="Cullen D."/>
            <person name="Gathman A."/>
            <person name="Goodell B."/>
            <person name="Henrissat B."/>
            <person name="Ihrmark K."/>
            <person name="Kauserud H."/>
            <person name="Kohler A."/>
            <person name="LaButti K."/>
            <person name="Lapidus A."/>
            <person name="Lavin J.L."/>
            <person name="Lee Y.-H."/>
            <person name="Lindquist E."/>
            <person name="Lilly W."/>
            <person name="Lucas S."/>
            <person name="Morin E."/>
            <person name="Murat C."/>
            <person name="Oguiza J.A."/>
            <person name="Park J."/>
            <person name="Pisabarro A.G."/>
            <person name="Riley R."/>
            <person name="Rosling A."/>
            <person name="Salamov A."/>
            <person name="Schmidt O."/>
            <person name="Schmutz J."/>
            <person name="Skrede I."/>
            <person name="Stenlid J."/>
            <person name="Wiebenga A."/>
            <person name="Xie X."/>
            <person name="Kues U."/>
            <person name="Hibbett D.S."/>
            <person name="Hoffmeister D."/>
            <person name="Hogberg N."/>
            <person name="Martin F."/>
            <person name="Grigoriev I.V."/>
            <person name="Watkinson S.C."/>
        </authorList>
    </citation>
    <scope>NUCLEOTIDE SEQUENCE</scope>
    <source>
        <strain evidence="12">S7.9</strain>
    </source>
</reference>
<dbReference type="GO" id="GO:0016558">
    <property type="term" value="P:protein import into peroxisome matrix"/>
    <property type="evidence" value="ECO:0007669"/>
    <property type="project" value="TreeGrafter"/>
</dbReference>
<evidence type="ECO:0000256" key="3">
    <source>
        <dbReference type="ARBA" id="ARBA00022593"/>
    </source>
</evidence>
<dbReference type="InterPro" id="IPR047533">
    <property type="entry name" value="RecA-like_PEX6_r2"/>
</dbReference>
<dbReference type="KEGG" id="sla:SERLADRAFT_440792"/>
<dbReference type="Proteomes" id="UP000008064">
    <property type="component" value="Unassembled WGS sequence"/>
</dbReference>
<dbReference type="GO" id="GO:0016887">
    <property type="term" value="F:ATP hydrolysis activity"/>
    <property type="evidence" value="ECO:0007669"/>
    <property type="project" value="InterPro"/>
</dbReference>
<gene>
    <name evidence="12" type="ORF">SERLADRAFT_440792</name>
</gene>
<evidence type="ECO:0000256" key="6">
    <source>
        <dbReference type="ARBA" id="ARBA00022840"/>
    </source>
</evidence>
<dbReference type="InterPro" id="IPR003593">
    <property type="entry name" value="AAA+_ATPase"/>
</dbReference>
<dbReference type="InterPro" id="IPR050168">
    <property type="entry name" value="AAA_ATPase_domain"/>
</dbReference>
<name>F8P4L0_SERL9</name>
<proteinExistence type="inferred from homology"/>
<dbReference type="InterPro" id="IPR003960">
    <property type="entry name" value="ATPase_AAA_CS"/>
</dbReference>
<evidence type="ECO:0000256" key="7">
    <source>
        <dbReference type="ARBA" id="ARBA00023136"/>
    </source>
</evidence>
<dbReference type="RefSeq" id="XP_007321333.1">
    <property type="nucleotide sequence ID" value="XM_007321271.1"/>
</dbReference>
<dbReference type="GO" id="GO:0005829">
    <property type="term" value="C:cytosol"/>
    <property type="evidence" value="ECO:0007669"/>
    <property type="project" value="TreeGrafter"/>
</dbReference>
<evidence type="ECO:0000256" key="4">
    <source>
        <dbReference type="ARBA" id="ARBA00022741"/>
    </source>
</evidence>
<dbReference type="Pfam" id="PF23315">
    <property type="entry name" value="PEX6_4th"/>
    <property type="match status" value="1"/>
</dbReference>
<evidence type="ECO:0000256" key="8">
    <source>
        <dbReference type="ARBA" id="ARBA00034811"/>
    </source>
</evidence>
<evidence type="ECO:0000256" key="1">
    <source>
        <dbReference type="ARBA" id="ARBA00004370"/>
    </source>
</evidence>
<keyword evidence="7" id="KW-0472">Membrane</keyword>
<keyword evidence="6" id="KW-0067">ATP-binding</keyword>
<dbReference type="InterPro" id="IPR027417">
    <property type="entry name" value="P-loop_NTPase"/>
</dbReference>
<dbReference type="FunFam" id="3.40.50.300:FF:000109">
    <property type="entry name" value="Peroxisomal biogenesis factor 6"/>
    <property type="match status" value="1"/>
</dbReference>
<dbReference type="FunFam" id="1.10.8.60:FF:000039">
    <property type="entry name" value="peroxisome biogenesis factor 6"/>
    <property type="match status" value="1"/>
</dbReference>
<keyword evidence="3" id="KW-0962">Peroxisome biogenesis</keyword>
<dbReference type="PANTHER" id="PTHR23077:SF9">
    <property type="entry name" value="PEROXISOMAL ATPASE PEX6"/>
    <property type="match status" value="1"/>
</dbReference>
<dbReference type="Gene3D" id="1.10.8.60">
    <property type="match status" value="2"/>
</dbReference>
<sequence>MSLFFDHIHVAESTFSTANDRRTRDGFDTVLLNTAMWNSLSTLGEERIVISISAPQIDMLQRVGLRSVVCWARHDETVFDVVIPSHWINTFGAIFSPAFSSLAYSPRSLHIYTAQPVLVAEVVVTALTIEAYKLAHNQGHVLDDWFCQDDLIIREGQTFTFTSNLDRECGTGHDQAKFYPYRVDMVEPCQQGFARKHHTRYIVTFTNIPGEGSAQGRAIEIQHGDDEGCDKEMVEIGESFLSNTVNAATTTSLFISSEDIPLADMTYCMKPLRQPIFLADDEHSIYLRTLDLGKLGILSGDWVIIHPLDCSRSRLVRVSALDDLVTSPDFVFASPLLLHNMCLDASSQVAVRAVPHSHSPLNAPFAESITIERVSSFFSTGNHYQPLYLRALKTYFQSTRHLVKQGDLIAVAIDTDDTCYSSNLGEDEMSDPALYSFFAPRGNELVFFVITHINYAKFTSGSADPLYTYPEIASGALGCWVDANETRIIQAGLAHSQVPDITPYFKCDLGWPKSGPFLPGAARASSNVLKLSNASTIREAIDYGLSLSFLLKGNRGVGKFTVAAWLAQKIGLQLYEINCFDTVGETDVLTAGTLSARMERVASCAPCILVLRHVDALTKATQSGEPAKEIIVESTLHEHLVSLQQSWKSSGQSVIVFATTSEPTRLAPGILSCFKHEIVFEAPPEPDRYEALKFQTDGMPLGPDVDISGLAVQTAAFVASDLYALVRYTEVVSERRLGHARVYHSLGEAPITTTADLDASLQTARKLYSENIGTPKIPDVSWDDVGGLISIKNDILDTIQLPLHHPELFSDGLKKRSGNYVQLAMLRVLISVDLGILLYGPPGTGKTLLAKAVATSCSLNFFSVKGPELLNMYIGESEANVRRVFQKARDAKPCVIFFDELDSVAPKRGNFGDSGGVMDRIVSQILAELDGMSQGPAGSDIFVIGATNRPDLLDPALLRPGRFDRLLYLGLSESHDTQLDIIQALTRKFRLDPSLDLQSVADRCPFNYTGADFYALCSDAMLNAMSRKVEYLDAKIGQSRQTLDAQPFLLQNYLMEYATSSDTDVIVTEQDFDLALQELVPSISQSEMDHYTAIRDRFSDQLIQDN</sequence>
<dbReference type="PANTHER" id="PTHR23077">
    <property type="entry name" value="AAA-FAMILY ATPASE"/>
    <property type="match status" value="1"/>
</dbReference>
<dbReference type="CDD" id="cd19527">
    <property type="entry name" value="RecA-like_PEX6_r2"/>
    <property type="match status" value="1"/>
</dbReference>
<evidence type="ECO:0000259" key="11">
    <source>
        <dbReference type="SMART" id="SM00382"/>
    </source>
</evidence>
<evidence type="ECO:0000256" key="5">
    <source>
        <dbReference type="ARBA" id="ARBA00022801"/>
    </source>
</evidence>
<keyword evidence="4" id="KW-0547">Nucleotide-binding</keyword>
<dbReference type="GO" id="GO:0005778">
    <property type="term" value="C:peroxisomal membrane"/>
    <property type="evidence" value="ECO:0007669"/>
    <property type="project" value="TreeGrafter"/>
</dbReference>
<comment type="catalytic activity">
    <reaction evidence="10">
        <text>ATP + H2O = ADP + phosphate + H(+)</text>
        <dbReference type="Rhea" id="RHEA:13065"/>
        <dbReference type="ChEBI" id="CHEBI:15377"/>
        <dbReference type="ChEBI" id="CHEBI:15378"/>
        <dbReference type="ChEBI" id="CHEBI:30616"/>
        <dbReference type="ChEBI" id="CHEBI:43474"/>
        <dbReference type="ChEBI" id="CHEBI:456216"/>
    </reaction>
    <physiologicalReaction direction="left-to-right" evidence="10">
        <dbReference type="Rhea" id="RHEA:13066"/>
    </physiologicalReaction>
</comment>
<dbReference type="GO" id="GO:0005524">
    <property type="term" value="F:ATP binding"/>
    <property type="evidence" value="ECO:0007669"/>
    <property type="project" value="UniProtKB-KW"/>
</dbReference>
<comment type="subcellular location">
    <subcellularLocation>
        <location evidence="1">Membrane</location>
    </subcellularLocation>
</comment>